<reference evidence="1 2" key="1">
    <citation type="journal article" date="2019" name="Sci. Rep.">
        <title>Orb-weaving spider Araneus ventricosus genome elucidates the spidroin gene catalogue.</title>
        <authorList>
            <person name="Kono N."/>
            <person name="Nakamura H."/>
            <person name="Ohtoshi R."/>
            <person name="Moran D.A.P."/>
            <person name="Shinohara A."/>
            <person name="Yoshida Y."/>
            <person name="Fujiwara M."/>
            <person name="Mori M."/>
            <person name="Tomita M."/>
            <person name="Arakawa K."/>
        </authorList>
    </citation>
    <scope>NUCLEOTIDE SEQUENCE [LARGE SCALE GENOMIC DNA]</scope>
</reference>
<keyword evidence="2" id="KW-1185">Reference proteome</keyword>
<sequence length="98" mass="10739">MSIQPVVQLPQWHQSRGHGAVFLESHQLIQLAVLALQGTWGDVLSESLESCAVHSTSSVSYSMASVTGHEGVHVKFLEPLVHSTVQSCSYWHQARDMG</sequence>
<organism evidence="1 2">
    <name type="scientific">Araneus ventricosus</name>
    <name type="common">Orbweaver spider</name>
    <name type="synonym">Epeira ventricosa</name>
    <dbReference type="NCBI Taxonomy" id="182803"/>
    <lineage>
        <taxon>Eukaryota</taxon>
        <taxon>Metazoa</taxon>
        <taxon>Ecdysozoa</taxon>
        <taxon>Arthropoda</taxon>
        <taxon>Chelicerata</taxon>
        <taxon>Arachnida</taxon>
        <taxon>Araneae</taxon>
        <taxon>Araneomorphae</taxon>
        <taxon>Entelegynae</taxon>
        <taxon>Araneoidea</taxon>
        <taxon>Araneidae</taxon>
        <taxon>Araneus</taxon>
    </lineage>
</organism>
<dbReference type="AlphaFoldDB" id="A0A4Y2V9N4"/>
<name>A0A4Y2V9N4_ARAVE</name>
<evidence type="ECO:0000313" key="2">
    <source>
        <dbReference type="Proteomes" id="UP000499080"/>
    </source>
</evidence>
<comment type="caution">
    <text evidence="1">The sequence shown here is derived from an EMBL/GenBank/DDBJ whole genome shotgun (WGS) entry which is preliminary data.</text>
</comment>
<gene>
    <name evidence="1" type="ORF">AVEN_174396_1</name>
</gene>
<accession>A0A4Y2V9N4</accession>
<proteinExistence type="predicted"/>
<protein>
    <submittedName>
        <fullName evidence="1">Uncharacterized protein</fullName>
    </submittedName>
</protein>
<evidence type="ECO:0000313" key="1">
    <source>
        <dbReference type="EMBL" id="GBO21268.1"/>
    </source>
</evidence>
<dbReference type="EMBL" id="BGPR01044483">
    <property type="protein sequence ID" value="GBO21268.1"/>
    <property type="molecule type" value="Genomic_DNA"/>
</dbReference>
<dbReference type="Proteomes" id="UP000499080">
    <property type="component" value="Unassembled WGS sequence"/>
</dbReference>